<sequence>MSVGQVLRSSGFGLRPYIRAAARMRGICFDRAVPALTVLSNEPAARNHEKQAESLSIFTAACHLVA</sequence>
<dbReference type="STRING" id="445975.COLSTE_01873"/>
<dbReference type="HOGENOM" id="CLU_2823713_0_0_11"/>
<organism evidence="1 2">
    <name type="scientific">Collinsella stercoris DSM 13279</name>
    <dbReference type="NCBI Taxonomy" id="445975"/>
    <lineage>
        <taxon>Bacteria</taxon>
        <taxon>Bacillati</taxon>
        <taxon>Actinomycetota</taxon>
        <taxon>Coriobacteriia</taxon>
        <taxon>Coriobacteriales</taxon>
        <taxon>Coriobacteriaceae</taxon>
        <taxon>Collinsella</taxon>
    </lineage>
</organism>
<proteinExistence type="predicted"/>
<evidence type="ECO:0000313" key="2">
    <source>
        <dbReference type="Proteomes" id="UP000003560"/>
    </source>
</evidence>
<name>B6GCP9_9ACTN</name>
<dbReference type="AlphaFoldDB" id="B6GCP9"/>
<reference evidence="1 2" key="1">
    <citation type="submission" date="2008-10" db="EMBL/GenBank/DDBJ databases">
        <title>Draft genome sequence of Collinsella stercoris (DSM 13279).</title>
        <authorList>
            <person name="Sudarsanam P."/>
            <person name="Ley R."/>
            <person name="Guruge J."/>
            <person name="Turnbaugh P.J."/>
            <person name="Mahowald M."/>
            <person name="Liep D."/>
            <person name="Gordon J."/>
        </authorList>
    </citation>
    <scope>NUCLEOTIDE SEQUENCE [LARGE SCALE GENOMIC DNA]</scope>
    <source>
        <strain evidence="1 2">DSM 13279</strain>
    </source>
</reference>
<dbReference type="Proteomes" id="UP000003560">
    <property type="component" value="Unassembled WGS sequence"/>
</dbReference>
<protein>
    <submittedName>
        <fullName evidence="1">Uncharacterized protein</fullName>
    </submittedName>
</protein>
<evidence type="ECO:0000313" key="1">
    <source>
        <dbReference type="EMBL" id="EEA89952.1"/>
    </source>
</evidence>
<accession>B6GCP9</accession>
<dbReference type="EMBL" id="ABXJ01000109">
    <property type="protein sequence ID" value="EEA89952.1"/>
    <property type="molecule type" value="Genomic_DNA"/>
</dbReference>
<keyword evidence="2" id="KW-1185">Reference proteome</keyword>
<gene>
    <name evidence="1" type="ORF">COLSTE_01873</name>
</gene>
<reference evidence="1 2" key="2">
    <citation type="submission" date="2008-10" db="EMBL/GenBank/DDBJ databases">
        <authorList>
            <person name="Fulton L."/>
            <person name="Clifton S."/>
            <person name="Fulton B."/>
            <person name="Xu J."/>
            <person name="Minx P."/>
            <person name="Pepin K.H."/>
            <person name="Johnson M."/>
            <person name="Thiruvilangam P."/>
            <person name="Bhonagiri V."/>
            <person name="Nash W.E."/>
            <person name="Mardis E.R."/>
            <person name="Wilson R.K."/>
        </authorList>
    </citation>
    <scope>NUCLEOTIDE SEQUENCE [LARGE SCALE GENOMIC DNA]</scope>
    <source>
        <strain evidence="1 2">DSM 13279</strain>
    </source>
</reference>
<comment type="caution">
    <text evidence="1">The sequence shown here is derived from an EMBL/GenBank/DDBJ whole genome shotgun (WGS) entry which is preliminary data.</text>
</comment>